<gene>
    <name evidence="4" type="ORF">UA08_08821</name>
</gene>
<dbReference type="PANTHER" id="PTHR48107:SF7">
    <property type="entry name" value="RE15974P"/>
    <property type="match status" value="1"/>
</dbReference>
<sequence length="263" mass="27849">MASSNTDQSKPQNLAGKIAIVTGASRSIGAGIALELAQRGAKVAITYTQSKSDAQAQGVVDQIKALGNGSSAIAIRTDLRLASSAKVIVDETVRKFGPHIDILVNNAGVELVKSIAEITPEDFSFVYDLNVRAPMLLMKEVLQYLRSPGRIVNVGSVAARYGFNSLSVYCSTKAAIEALSRCWAAELGGAKHTVNTVNPGPVSSELLDNIPQDIIDMQKANTPAEKRLGTVDDVAQIVAWLASEESRWVTGQAISASGGFVMY</sequence>
<dbReference type="PANTHER" id="PTHR48107">
    <property type="entry name" value="NADPH-DEPENDENT ALDEHYDE REDUCTASE-LIKE PROTEIN, CHLOROPLASTIC-RELATED"/>
    <property type="match status" value="1"/>
</dbReference>
<evidence type="ECO:0000313" key="5">
    <source>
        <dbReference type="Proteomes" id="UP000214365"/>
    </source>
</evidence>
<dbReference type="Gene3D" id="3.40.50.720">
    <property type="entry name" value="NAD(P)-binding Rossmann-like Domain"/>
    <property type="match status" value="1"/>
</dbReference>
<evidence type="ECO:0000256" key="1">
    <source>
        <dbReference type="ARBA" id="ARBA00006484"/>
    </source>
</evidence>
<keyword evidence="3" id="KW-0560">Oxidoreductase</keyword>
<dbReference type="InterPro" id="IPR036291">
    <property type="entry name" value="NAD(P)-bd_dom_sf"/>
</dbReference>
<dbReference type="STRING" id="1441469.A0A225ADB0"/>
<dbReference type="PROSITE" id="PS00061">
    <property type="entry name" value="ADH_SHORT"/>
    <property type="match status" value="1"/>
</dbReference>
<dbReference type="OrthoDB" id="47007at2759"/>
<evidence type="ECO:0008006" key="6">
    <source>
        <dbReference type="Google" id="ProtNLM"/>
    </source>
</evidence>
<evidence type="ECO:0000256" key="2">
    <source>
        <dbReference type="ARBA" id="ARBA00022857"/>
    </source>
</evidence>
<dbReference type="InterPro" id="IPR002347">
    <property type="entry name" value="SDR_fam"/>
</dbReference>
<dbReference type="RefSeq" id="XP_020116035.1">
    <property type="nucleotide sequence ID" value="XM_020263863.1"/>
</dbReference>
<comment type="similarity">
    <text evidence="1">Belongs to the short-chain dehydrogenases/reductases (SDR) family.</text>
</comment>
<dbReference type="GO" id="GO:0016614">
    <property type="term" value="F:oxidoreductase activity, acting on CH-OH group of donors"/>
    <property type="evidence" value="ECO:0007669"/>
    <property type="project" value="UniProtKB-ARBA"/>
</dbReference>
<keyword evidence="5" id="KW-1185">Reference proteome</keyword>
<dbReference type="InterPro" id="IPR020904">
    <property type="entry name" value="Sc_DH/Rdtase_CS"/>
</dbReference>
<reference evidence="4 5" key="1">
    <citation type="submission" date="2015-06" db="EMBL/GenBank/DDBJ databases">
        <title>Talaromyces atroroseus IBT 11181 draft genome.</title>
        <authorList>
            <person name="Rasmussen K.B."/>
            <person name="Rasmussen S."/>
            <person name="Petersen B."/>
            <person name="Sicheritz-Ponten T."/>
            <person name="Mortensen U.H."/>
            <person name="Thrane U."/>
        </authorList>
    </citation>
    <scope>NUCLEOTIDE SEQUENCE [LARGE SCALE GENOMIC DNA]</scope>
    <source>
        <strain evidence="4 5">IBT 11181</strain>
    </source>
</reference>
<dbReference type="Pfam" id="PF13561">
    <property type="entry name" value="adh_short_C2"/>
    <property type="match status" value="1"/>
</dbReference>
<dbReference type="SUPFAM" id="SSF51735">
    <property type="entry name" value="NAD(P)-binding Rossmann-fold domains"/>
    <property type="match status" value="1"/>
</dbReference>
<name>A0A225ADB0_TALAT</name>
<proteinExistence type="inferred from homology"/>
<evidence type="ECO:0000256" key="3">
    <source>
        <dbReference type="ARBA" id="ARBA00023002"/>
    </source>
</evidence>
<dbReference type="FunFam" id="3.40.50.720:FF:000374">
    <property type="entry name" value="3-oxoacyl-(Acyl-carrier-protein) reductase"/>
    <property type="match status" value="1"/>
</dbReference>
<evidence type="ECO:0000313" key="4">
    <source>
        <dbReference type="EMBL" id="OKL55914.1"/>
    </source>
</evidence>
<dbReference type="PRINTS" id="PR00080">
    <property type="entry name" value="SDRFAMILY"/>
</dbReference>
<dbReference type="GeneID" id="31008577"/>
<dbReference type="EMBL" id="LFMY01000017">
    <property type="protein sequence ID" value="OKL55914.1"/>
    <property type="molecule type" value="Genomic_DNA"/>
</dbReference>
<protein>
    <recommendedName>
        <fullName evidence="6">Versicolorin reductase</fullName>
    </recommendedName>
</protein>
<dbReference type="PRINTS" id="PR00081">
    <property type="entry name" value="GDHRDH"/>
</dbReference>
<organism evidence="4 5">
    <name type="scientific">Talaromyces atroroseus</name>
    <dbReference type="NCBI Taxonomy" id="1441469"/>
    <lineage>
        <taxon>Eukaryota</taxon>
        <taxon>Fungi</taxon>
        <taxon>Dikarya</taxon>
        <taxon>Ascomycota</taxon>
        <taxon>Pezizomycotina</taxon>
        <taxon>Eurotiomycetes</taxon>
        <taxon>Eurotiomycetidae</taxon>
        <taxon>Eurotiales</taxon>
        <taxon>Trichocomaceae</taxon>
        <taxon>Talaromyces</taxon>
        <taxon>Talaromyces sect. Trachyspermi</taxon>
    </lineage>
</organism>
<keyword evidence="2" id="KW-0521">NADP</keyword>
<comment type="caution">
    <text evidence="4">The sequence shown here is derived from an EMBL/GenBank/DDBJ whole genome shotgun (WGS) entry which is preliminary data.</text>
</comment>
<dbReference type="Proteomes" id="UP000214365">
    <property type="component" value="Unassembled WGS sequence"/>
</dbReference>
<accession>A0A225ADB0</accession>
<dbReference type="AlphaFoldDB" id="A0A225ADB0"/>